<feature type="domain" description="DUF6298" evidence="2">
    <location>
        <begin position="480"/>
        <end position="965"/>
    </location>
</feature>
<feature type="chain" id="PRO_5030785607" description="DUF6298 domain-containing protein" evidence="1">
    <location>
        <begin position="31"/>
        <end position="1048"/>
    </location>
</feature>
<dbReference type="InterPro" id="IPR011050">
    <property type="entry name" value="Pectin_lyase_fold/virulence"/>
</dbReference>
<proteinExistence type="predicted"/>
<accession>A0A7W5DQ32</accession>
<evidence type="ECO:0000256" key="1">
    <source>
        <dbReference type="SAM" id="SignalP"/>
    </source>
</evidence>
<keyword evidence="1" id="KW-0732">Signal</keyword>
<protein>
    <recommendedName>
        <fullName evidence="2">DUF6298 domain-containing protein</fullName>
    </recommendedName>
</protein>
<keyword evidence="4" id="KW-1185">Reference proteome</keyword>
<dbReference type="InterPro" id="IPR046265">
    <property type="entry name" value="DUF6298"/>
</dbReference>
<dbReference type="Proteomes" id="UP000544222">
    <property type="component" value="Unassembled WGS sequence"/>
</dbReference>
<dbReference type="SUPFAM" id="SSF51126">
    <property type="entry name" value="Pectin lyase-like"/>
    <property type="match status" value="1"/>
</dbReference>
<dbReference type="Pfam" id="PF19815">
    <property type="entry name" value="DUF6298"/>
    <property type="match status" value="1"/>
</dbReference>
<evidence type="ECO:0000313" key="3">
    <source>
        <dbReference type="EMBL" id="MBB3186989.1"/>
    </source>
</evidence>
<reference evidence="3 4" key="1">
    <citation type="submission" date="2020-08" db="EMBL/GenBank/DDBJ databases">
        <title>Genomic Encyclopedia of Type Strains, Phase IV (KMG-IV): sequencing the most valuable type-strain genomes for metagenomic binning, comparative biology and taxonomic classification.</title>
        <authorList>
            <person name="Goeker M."/>
        </authorList>
    </citation>
    <scope>NUCLEOTIDE SEQUENCE [LARGE SCALE GENOMIC DNA]</scope>
    <source>
        <strain evidence="3 4">DSM 27471</strain>
    </source>
</reference>
<name>A0A7W5DQ32_9PORP</name>
<gene>
    <name evidence="3" type="ORF">FHX64_001152</name>
</gene>
<dbReference type="Gene3D" id="2.160.20.10">
    <property type="entry name" value="Single-stranded right-handed beta-helix, Pectin lyase-like"/>
    <property type="match status" value="1"/>
</dbReference>
<dbReference type="RefSeq" id="WP_221202147.1">
    <property type="nucleotide sequence ID" value="NZ_JACHYB010000001.1"/>
</dbReference>
<dbReference type="AlphaFoldDB" id="A0A7W5DQ32"/>
<comment type="caution">
    <text evidence="3">The sequence shown here is derived from an EMBL/GenBank/DDBJ whole genome shotgun (WGS) entry which is preliminary data.</text>
</comment>
<dbReference type="InterPro" id="IPR012334">
    <property type="entry name" value="Pectin_lyas_fold"/>
</dbReference>
<sequence>MKSFFNHLSVKKILIALLAMIFGANIGAQAKKSVITLPPLYLANGQLQYKSDSLGNRIPDFSYCGYMEGESSIPTIPVIIVVPAKPGDATARIQAALDYVAKLKPDAKGFRGAVLLGSGTFNVYGQLIMNASGVVLRGSGTGENGTKLIAAGDDRRTLIRILGENDRQLGTPIPIVNSYVPVNSFSVTVNNIGSLKVGDKIIIHRPITQKWIQTLGMVTFGGGVSALGWKPNDRTINWDRTITAINGNKITFDAPLTTALDPQYGEGQVIPYTWPGRISNVGVENMQCISNYDTTNVKDEAHSWMAITLENVENAWIRQITFSHFAGSAVMALSTSKQVTVEDCISLQPISEIGGQRRNTFYTEGQQTLFEDLYAEHGIHDFSTGLCAAGPIAFVQCYSELPYSFSGTIGSWGSGILFDMVNVDGNALRFANRGQDDRGTGWSGANSVFWQCNAALIECPKPPTAENWAFGSWSQFAGNGGWYESNNHLQPRSLYLEQLAERLHKPVDESSLMMLNNSEDSSPSIAMAAKLAQEAKHPAPTLINWIEHAGQRNPISTATDGAKTIDEIGYVHTTGTINTLPTRIVNGHIVHGDVLLYGNRLEAPWWNGSTLPSFLPKAKPDITRYVPGKVGLGLTDNLNDVVAWMKKNDVVSLDHNYGLWYDLRRDDHERVRRMDGDVWPPFYEQPFARSGEGTAWDGLSKYDLTKYNTWYWSRLKKFADLADQNGLVLLHENFFQHNILEAGAHWVDCPWRPVNNINHTGFPEPVNFAGDKRQFMAEQFYDTTNLVRKKLLKAYIRKCLENFANNTSVIQLTSAEYTGPLHFMQFWLDVVGNWEKETGKHPLIALSATKDVEDAILRDPKRAKVVDIIDIRYWFYRKNGTAYAPLGGENLAPRQHMRLVKPGVTSFAQVYRAVSEYRLKYPQKAVMYYADNYPAYGWAVFMAGGSLPNLPAGIDPTFLKDAVHMEIIPSHSNNQYILGNNNIGYIAYLQSGNKISLDLTKTTKTYIACWMNPATGILMKKKFHVKGGHVVSIKSPDKGSIVLWLSLK</sequence>
<evidence type="ECO:0000313" key="4">
    <source>
        <dbReference type="Proteomes" id="UP000544222"/>
    </source>
</evidence>
<feature type="signal peptide" evidence="1">
    <location>
        <begin position="1"/>
        <end position="30"/>
    </location>
</feature>
<evidence type="ECO:0000259" key="2">
    <source>
        <dbReference type="Pfam" id="PF19815"/>
    </source>
</evidence>
<dbReference type="EMBL" id="JACHYB010000001">
    <property type="protein sequence ID" value="MBB3186989.1"/>
    <property type="molecule type" value="Genomic_DNA"/>
</dbReference>
<organism evidence="3 4">
    <name type="scientific">Microbacter margulisiae</name>
    <dbReference type="NCBI Taxonomy" id="1350067"/>
    <lineage>
        <taxon>Bacteria</taxon>
        <taxon>Pseudomonadati</taxon>
        <taxon>Bacteroidota</taxon>
        <taxon>Bacteroidia</taxon>
        <taxon>Bacteroidales</taxon>
        <taxon>Porphyromonadaceae</taxon>
        <taxon>Microbacter</taxon>
    </lineage>
</organism>